<feature type="compositionally biased region" description="Basic and acidic residues" evidence="1">
    <location>
        <begin position="123"/>
        <end position="138"/>
    </location>
</feature>
<keyword evidence="2" id="KW-0732">Signal</keyword>
<evidence type="ECO:0000313" key="3">
    <source>
        <dbReference type="EMBL" id="SDZ75262.1"/>
    </source>
</evidence>
<feature type="signal peptide" evidence="2">
    <location>
        <begin position="1"/>
        <end position="23"/>
    </location>
</feature>
<dbReference type="EMBL" id="FNQY01000001">
    <property type="protein sequence ID" value="SDZ75262.1"/>
    <property type="molecule type" value="Genomic_DNA"/>
</dbReference>
<evidence type="ECO:0000256" key="1">
    <source>
        <dbReference type="SAM" id="MobiDB-lite"/>
    </source>
</evidence>
<feature type="chain" id="PRO_5011765290" description="DUF4890 domain-containing protein" evidence="2">
    <location>
        <begin position="24"/>
        <end position="168"/>
    </location>
</feature>
<proteinExistence type="predicted"/>
<evidence type="ECO:0008006" key="5">
    <source>
        <dbReference type="Google" id="ProtNLM"/>
    </source>
</evidence>
<evidence type="ECO:0000256" key="2">
    <source>
        <dbReference type="SAM" id="SignalP"/>
    </source>
</evidence>
<gene>
    <name evidence="3" type="ORF">SAMN05192529_101231</name>
</gene>
<reference evidence="3 4" key="1">
    <citation type="submission" date="2016-10" db="EMBL/GenBank/DDBJ databases">
        <authorList>
            <person name="de Groot N.N."/>
        </authorList>
    </citation>
    <scope>NUCLEOTIDE SEQUENCE [LARGE SCALE GENOMIC DNA]</scope>
    <source>
        <strain evidence="3 4">Vu-144</strain>
    </source>
</reference>
<dbReference type="STRING" id="551991.SAMN05192529_101231"/>
<evidence type="ECO:0000313" key="4">
    <source>
        <dbReference type="Proteomes" id="UP000199041"/>
    </source>
</evidence>
<organism evidence="3 4">
    <name type="scientific">Arachidicoccus rhizosphaerae</name>
    <dbReference type="NCBI Taxonomy" id="551991"/>
    <lineage>
        <taxon>Bacteria</taxon>
        <taxon>Pseudomonadati</taxon>
        <taxon>Bacteroidota</taxon>
        <taxon>Chitinophagia</taxon>
        <taxon>Chitinophagales</taxon>
        <taxon>Chitinophagaceae</taxon>
        <taxon>Arachidicoccus</taxon>
    </lineage>
</organism>
<feature type="region of interest" description="Disordered" evidence="1">
    <location>
        <begin position="123"/>
        <end position="168"/>
    </location>
</feature>
<dbReference type="AlphaFoldDB" id="A0A1H3VMF3"/>
<dbReference type="RefSeq" id="WP_091392297.1">
    <property type="nucleotide sequence ID" value="NZ_FNQY01000001.1"/>
</dbReference>
<sequence>MKKLTALLTLVMMVMCTAGFAQKHDKKRKKDKSGQPTEAQLMAFKASYTKLLGDSLQIPREKRDTVADMQVQFLLKRMKISDDKSLSKEDKEVRYGMLENDKYMHLGAILSMEELQRLEAFEARQKKKQDEMEKERQEQYNQQAEQRREYNQRYNRGYGGYGGGYNGY</sequence>
<feature type="compositionally biased region" description="Gly residues" evidence="1">
    <location>
        <begin position="157"/>
        <end position="168"/>
    </location>
</feature>
<dbReference type="Proteomes" id="UP000199041">
    <property type="component" value="Unassembled WGS sequence"/>
</dbReference>
<keyword evidence="4" id="KW-1185">Reference proteome</keyword>
<accession>A0A1H3VMF3</accession>
<name>A0A1H3VMF3_9BACT</name>
<dbReference type="OrthoDB" id="678413at2"/>
<protein>
    <recommendedName>
        <fullName evidence="5">DUF4890 domain-containing protein</fullName>
    </recommendedName>
</protein>